<dbReference type="InterPro" id="IPR008993">
    <property type="entry name" value="TIMP-like_OB-fold"/>
</dbReference>
<keyword evidence="8" id="KW-0479">Metal-binding</keyword>
<keyword evidence="4" id="KW-0483">Metalloprotease inhibitor</keyword>
<dbReference type="SMART" id="SM00206">
    <property type="entry name" value="NTR"/>
    <property type="match status" value="1"/>
</dbReference>
<dbReference type="CDD" id="cd03577">
    <property type="entry name" value="NTR_TIMP_like"/>
    <property type="match status" value="1"/>
</dbReference>
<feature type="domain" description="NTR" evidence="11">
    <location>
        <begin position="27"/>
        <end position="142"/>
    </location>
</feature>
<dbReference type="GO" id="GO:0008191">
    <property type="term" value="F:metalloendopeptidase inhibitor activity"/>
    <property type="evidence" value="ECO:0007669"/>
    <property type="project" value="InterPro"/>
</dbReference>
<dbReference type="GO" id="GO:0031012">
    <property type="term" value="C:extracellular matrix"/>
    <property type="evidence" value="ECO:0007669"/>
    <property type="project" value="TreeGrafter"/>
</dbReference>
<dbReference type="PROSITE" id="PS50189">
    <property type="entry name" value="NTR"/>
    <property type="match status" value="1"/>
</dbReference>
<keyword evidence="5" id="KW-0646">Protease inhibitor</keyword>
<evidence type="ECO:0000256" key="4">
    <source>
        <dbReference type="ARBA" id="ARBA00022608"/>
    </source>
</evidence>
<dbReference type="InterPro" id="IPR001820">
    <property type="entry name" value="TIMP"/>
</dbReference>
<dbReference type="PANTHER" id="PTHR11844">
    <property type="entry name" value="METALLOPROTEASE INHIBITOR"/>
    <property type="match status" value="1"/>
</dbReference>
<evidence type="ECO:0000259" key="11">
    <source>
        <dbReference type="PROSITE" id="PS50189"/>
    </source>
</evidence>
<dbReference type="AlphaFoldDB" id="A0A1L8EDN0"/>
<feature type="disulfide bond" evidence="9">
    <location>
        <begin position="144"/>
        <end position="196"/>
    </location>
</feature>
<keyword evidence="3" id="KW-0964">Secreted</keyword>
<dbReference type="InterPro" id="IPR027465">
    <property type="entry name" value="TIMP_C"/>
</dbReference>
<dbReference type="GO" id="GO:0006508">
    <property type="term" value="P:proteolysis"/>
    <property type="evidence" value="ECO:0007669"/>
    <property type="project" value="UniProtKB-KW"/>
</dbReference>
<evidence type="ECO:0000256" key="8">
    <source>
        <dbReference type="PIRSR" id="PIRSR601820-1"/>
    </source>
</evidence>
<evidence type="ECO:0000256" key="2">
    <source>
        <dbReference type="ARBA" id="ARBA00011027"/>
    </source>
</evidence>
<dbReference type="GO" id="GO:0002020">
    <property type="term" value="F:protease binding"/>
    <property type="evidence" value="ECO:0007669"/>
    <property type="project" value="TreeGrafter"/>
</dbReference>
<feature type="signal peptide" evidence="10">
    <location>
        <begin position="1"/>
        <end position="26"/>
    </location>
</feature>
<keyword evidence="7" id="KW-0481">Metalloenzyme inhibitor</keyword>
<dbReference type="EMBL" id="GFDG01002035">
    <property type="protein sequence ID" value="JAV16764.1"/>
    <property type="molecule type" value="Transcribed_RNA"/>
</dbReference>
<keyword evidence="12" id="KW-0378">Hydrolase</keyword>
<comment type="similarity">
    <text evidence="2">Belongs to the protease inhibitor I35 (TIMP) family.</text>
</comment>
<dbReference type="Pfam" id="PF00965">
    <property type="entry name" value="TIMP"/>
    <property type="match status" value="1"/>
</dbReference>
<evidence type="ECO:0000256" key="7">
    <source>
        <dbReference type="ARBA" id="ARBA00023215"/>
    </source>
</evidence>
<feature type="binding site" evidence="8">
    <location>
        <position position="27"/>
    </location>
    <ligand>
        <name>Zn(2+)</name>
        <dbReference type="ChEBI" id="CHEBI:29105"/>
        <note>ligand shared with metalloproteinase partner</note>
    </ligand>
</feature>
<keyword evidence="12" id="KW-0482">Metalloprotease</keyword>
<accession>A0A1L8EDN0</accession>
<dbReference type="GO" id="GO:0051045">
    <property type="term" value="P:negative regulation of membrane protein ectodomain proteolysis"/>
    <property type="evidence" value="ECO:0007669"/>
    <property type="project" value="TreeGrafter"/>
</dbReference>
<evidence type="ECO:0000256" key="1">
    <source>
        <dbReference type="ARBA" id="ARBA00004613"/>
    </source>
</evidence>
<keyword evidence="12" id="KW-0645">Protease</keyword>
<keyword evidence="8" id="KW-0862">Zinc</keyword>
<dbReference type="SUPFAM" id="SSF50242">
    <property type="entry name" value="TIMP-like"/>
    <property type="match status" value="1"/>
</dbReference>
<dbReference type="Gene3D" id="3.90.370.10">
    <property type="entry name" value="Tissue inhibitor of metalloproteinase-1. Chain B, domain 1"/>
    <property type="match status" value="1"/>
</dbReference>
<sequence length="211" mass="24057">MQITRLFTLLCPVVLTALFFATPAKACSCLPAHPQEHYCTADYVALVRVMRKSNKLVPNKVVYKLQVKKSYKMNDEGQRTLRHGRIMSSDSESMCGVNLELGRLYVIAGRGNQLNSCQYYKEYKKMSIVERTGFTGAYKKGCSCRIRLSFGNRSSDKNLSFDECKWSPFSGSDCETRHSACFPSINRSFSEPVIKCRWRKTVSYDDCRSSN</sequence>
<keyword evidence="10" id="KW-0732">Signal</keyword>
<protein>
    <submittedName>
        <fullName evidence="12">Putative secreted metalloprotease</fullName>
    </submittedName>
</protein>
<comment type="subcellular location">
    <subcellularLocation>
        <location evidence="1">Secreted</location>
    </subcellularLocation>
</comment>
<dbReference type="PANTHER" id="PTHR11844:SF33">
    <property type="entry name" value="TISSUE INHIBITOR OF METALLOPROTEINASE"/>
    <property type="match status" value="1"/>
</dbReference>
<feature type="disulfide bond" evidence="9">
    <location>
        <begin position="27"/>
        <end position="95"/>
    </location>
</feature>
<evidence type="ECO:0000256" key="9">
    <source>
        <dbReference type="PIRSR" id="PIRSR601820-3"/>
    </source>
</evidence>
<evidence type="ECO:0000256" key="3">
    <source>
        <dbReference type="ARBA" id="ARBA00022525"/>
    </source>
</evidence>
<dbReference type="InterPro" id="IPR001134">
    <property type="entry name" value="Netrin_domain"/>
</dbReference>
<proteinExistence type="inferred from homology"/>
<evidence type="ECO:0000256" key="10">
    <source>
        <dbReference type="SAM" id="SignalP"/>
    </source>
</evidence>
<feature type="disulfide bond" evidence="9">
    <location>
        <begin position="39"/>
        <end position="142"/>
    </location>
</feature>
<organism evidence="12">
    <name type="scientific">Haematobia irritans</name>
    <name type="common">Horn fly</name>
    <name type="synonym">Conops irritans</name>
    <dbReference type="NCBI Taxonomy" id="7368"/>
    <lineage>
        <taxon>Eukaryota</taxon>
        <taxon>Metazoa</taxon>
        <taxon>Ecdysozoa</taxon>
        <taxon>Arthropoda</taxon>
        <taxon>Hexapoda</taxon>
        <taxon>Insecta</taxon>
        <taxon>Pterygota</taxon>
        <taxon>Neoptera</taxon>
        <taxon>Endopterygota</taxon>
        <taxon>Diptera</taxon>
        <taxon>Brachycera</taxon>
        <taxon>Muscomorpha</taxon>
        <taxon>Muscoidea</taxon>
        <taxon>Muscidae</taxon>
        <taxon>Haematobia</taxon>
    </lineage>
</organism>
<dbReference type="GO" id="GO:0005615">
    <property type="term" value="C:extracellular space"/>
    <property type="evidence" value="ECO:0007669"/>
    <property type="project" value="TreeGrafter"/>
</dbReference>
<feature type="chain" id="PRO_5011978854" evidence="10">
    <location>
        <begin position="27"/>
        <end position="211"/>
    </location>
</feature>
<evidence type="ECO:0000313" key="12">
    <source>
        <dbReference type="EMBL" id="JAV16764.1"/>
    </source>
</evidence>
<keyword evidence="6 9" id="KW-1015">Disulfide bond</keyword>
<feature type="disulfide bond" evidence="9">
    <location>
        <begin position="29"/>
        <end position="117"/>
    </location>
</feature>
<evidence type="ECO:0000256" key="5">
    <source>
        <dbReference type="ARBA" id="ARBA00022690"/>
    </source>
</evidence>
<dbReference type="Gene3D" id="2.40.50.120">
    <property type="match status" value="1"/>
</dbReference>
<dbReference type="GO" id="GO:0046872">
    <property type="term" value="F:metal ion binding"/>
    <property type="evidence" value="ECO:0007669"/>
    <property type="project" value="UniProtKB-KW"/>
</dbReference>
<reference evidence="12" key="1">
    <citation type="submission" date="2017-01" db="EMBL/GenBank/DDBJ databases">
        <title>An insight into the sialome and mialome of the horn fly, Haematobia irritans.</title>
        <authorList>
            <person name="Breijo M."/>
            <person name="Boiani M."/>
            <person name="Ures X."/>
            <person name="Rocha S."/>
            <person name="Sequeira M."/>
            <person name="Ribeiro J.M."/>
        </authorList>
    </citation>
    <scope>NUCLEOTIDE SEQUENCE</scope>
</reference>
<evidence type="ECO:0000256" key="6">
    <source>
        <dbReference type="ARBA" id="ARBA00023157"/>
    </source>
</evidence>
<name>A0A1L8EDN0_HAEIR</name>
<dbReference type="GO" id="GO:0008237">
    <property type="term" value="F:metallopeptidase activity"/>
    <property type="evidence" value="ECO:0007669"/>
    <property type="project" value="UniProtKB-KW"/>
</dbReference>